<gene>
    <name evidence="1" type="ORF">DWQ54_09390</name>
</gene>
<comment type="caution">
    <text evidence="1">The sequence shown here is derived from an EMBL/GenBank/DDBJ whole genome shotgun (WGS) entry which is preliminary data.</text>
</comment>
<name>A0A3E0L838_9CHRO</name>
<organism evidence="1 2">
    <name type="scientific">Microcystis flos-aquae TF09</name>
    <dbReference type="NCBI Taxonomy" id="2060473"/>
    <lineage>
        <taxon>Bacteria</taxon>
        <taxon>Bacillati</taxon>
        <taxon>Cyanobacteriota</taxon>
        <taxon>Cyanophyceae</taxon>
        <taxon>Oscillatoriophycideae</taxon>
        <taxon>Chroococcales</taxon>
        <taxon>Microcystaceae</taxon>
        <taxon>Microcystis</taxon>
    </lineage>
</organism>
<reference evidence="1 2" key="1">
    <citation type="submission" date="2017-10" db="EMBL/GenBank/DDBJ databases">
        <title>A large-scale comparative metagenomic study reveals the eutrophication-driven functional interactions in six Microcystis-epibionts communities.</title>
        <authorList>
            <person name="Li Q."/>
            <person name="Lin F."/>
        </authorList>
    </citation>
    <scope>NUCLEOTIDE SEQUENCE [LARGE SCALE GENOMIC DNA]</scope>
    <source>
        <strain evidence="1">TF09</strain>
    </source>
</reference>
<protein>
    <submittedName>
        <fullName evidence="1">Uncharacterized protein</fullName>
    </submittedName>
</protein>
<dbReference type="EMBL" id="QQWC01000002">
    <property type="protein sequence ID" value="REJ43083.1"/>
    <property type="molecule type" value="Genomic_DNA"/>
</dbReference>
<proteinExistence type="predicted"/>
<accession>A0A3E0L838</accession>
<evidence type="ECO:0000313" key="2">
    <source>
        <dbReference type="Proteomes" id="UP000256873"/>
    </source>
</evidence>
<sequence>MNDYSYLLYSEKSVLATDCYDLTPLTYSDCQIRPKTIRLSKIEQTIVNSRKNRQQGRSHDINCKGLLLTVLAQQSPIFQGRYHKN</sequence>
<evidence type="ECO:0000313" key="1">
    <source>
        <dbReference type="EMBL" id="REJ43083.1"/>
    </source>
</evidence>
<dbReference type="Proteomes" id="UP000256873">
    <property type="component" value="Unassembled WGS sequence"/>
</dbReference>
<dbReference type="AlphaFoldDB" id="A0A3E0L838"/>